<gene>
    <name evidence="2" type="ORF">CP965_12970</name>
</gene>
<evidence type="ECO:0000313" key="3">
    <source>
        <dbReference type="Proteomes" id="UP000289718"/>
    </source>
</evidence>
<dbReference type="Proteomes" id="UP000289718">
    <property type="component" value="Unassembled WGS sequence"/>
</dbReference>
<comment type="caution">
    <text evidence="2">The sequence shown here is derived from an EMBL/GenBank/DDBJ whole genome shotgun (WGS) entry which is preliminary data.</text>
</comment>
<reference evidence="2 3" key="1">
    <citation type="submission" date="2017-09" db="EMBL/GenBank/DDBJ databases">
        <title>Genomics of the genus Arcobacter.</title>
        <authorList>
            <person name="Perez-Cataluna A."/>
            <person name="Figueras M.J."/>
            <person name="Salas-Masso N."/>
        </authorList>
    </citation>
    <scope>NUCLEOTIDE SEQUENCE [LARGE SCALE GENOMIC DNA]</scope>
    <source>
        <strain evidence="2 3">F156-34</strain>
    </source>
</reference>
<dbReference type="EMBL" id="NXIE01000006">
    <property type="protein sequence ID" value="RXK11676.1"/>
    <property type="molecule type" value="Genomic_DNA"/>
</dbReference>
<keyword evidence="1" id="KW-0812">Transmembrane</keyword>
<proteinExistence type="predicted"/>
<sequence>MNYFKFLITEKIPYRLLVIVLLLLNMIFNNTNNVSINVNEEIKKHKEIKEEMLKEPKILIEEN</sequence>
<protein>
    <submittedName>
        <fullName evidence="2">Uncharacterized protein</fullName>
    </submittedName>
</protein>
<dbReference type="AlphaFoldDB" id="A0A4Q1ARL6"/>
<evidence type="ECO:0000313" key="2">
    <source>
        <dbReference type="EMBL" id="RXK11676.1"/>
    </source>
</evidence>
<organism evidence="2 3">
    <name type="scientific">Halarcobacter mediterraneus</name>
    <dbReference type="NCBI Taxonomy" id="2023153"/>
    <lineage>
        <taxon>Bacteria</taxon>
        <taxon>Pseudomonadati</taxon>
        <taxon>Campylobacterota</taxon>
        <taxon>Epsilonproteobacteria</taxon>
        <taxon>Campylobacterales</taxon>
        <taxon>Arcobacteraceae</taxon>
        <taxon>Halarcobacter</taxon>
    </lineage>
</organism>
<feature type="transmembrane region" description="Helical" evidence="1">
    <location>
        <begin position="12"/>
        <end position="28"/>
    </location>
</feature>
<keyword evidence="1" id="KW-1133">Transmembrane helix</keyword>
<keyword evidence="1" id="KW-0472">Membrane</keyword>
<dbReference type="RefSeq" id="WP_129062540.1">
    <property type="nucleotide sequence ID" value="NZ_NXIE01000006.1"/>
</dbReference>
<keyword evidence="3" id="KW-1185">Reference proteome</keyword>
<evidence type="ECO:0000256" key="1">
    <source>
        <dbReference type="SAM" id="Phobius"/>
    </source>
</evidence>
<name>A0A4Q1ARL6_9BACT</name>
<accession>A0A4Q1ARL6</accession>